<dbReference type="InterPro" id="IPR013083">
    <property type="entry name" value="Znf_RING/FYVE/PHD"/>
</dbReference>
<evidence type="ECO:0000259" key="9">
    <source>
        <dbReference type="PROSITE" id="PS50158"/>
    </source>
</evidence>
<dbReference type="InterPro" id="IPR001841">
    <property type="entry name" value="Znf_RING"/>
</dbReference>
<dbReference type="PANTHER" id="PTHR15439:SF11">
    <property type="entry name" value="E3 UBIQUITIN LIGASE PQT3-LIKE ISOFORM X1"/>
    <property type="match status" value="1"/>
</dbReference>
<dbReference type="InterPro" id="IPR014891">
    <property type="entry name" value="DWNN_domain"/>
</dbReference>
<evidence type="ECO:0000313" key="11">
    <source>
        <dbReference type="EMBL" id="MCD9640318.1"/>
    </source>
</evidence>
<feature type="compositionally biased region" description="Polar residues" evidence="7">
    <location>
        <begin position="633"/>
        <end position="644"/>
    </location>
</feature>
<dbReference type="PROSITE" id="PS51282">
    <property type="entry name" value="DWNN"/>
    <property type="match status" value="1"/>
</dbReference>
<feature type="region of interest" description="Disordered" evidence="7">
    <location>
        <begin position="718"/>
        <end position="761"/>
    </location>
</feature>
<feature type="compositionally biased region" description="Basic residues" evidence="7">
    <location>
        <begin position="600"/>
        <end position="618"/>
    </location>
</feature>
<evidence type="ECO:0000256" key="3">
    <source>
        <dbReference type="ARBA" id="ARBA00022771"/>
    </source>
</evidence>
<organism evidence="11 12">
    <name type="scientific">Datura stramonium</name>
    <name type="common">Jimsonweed</name>
    <name type="synonym">Common thornapple</name>
    <dbReference type="NCBI Taxonomy" id="4076"/>
    <lineage>
        <taxon>Eukaryota</taxon>
        <taxon>Viridiplantae</taxon>
        <taxon>Streptophyta</taxon>
        <taxon>Embryophyta</taxon>
        <taxon>Tracheophyta</taxon>
        <taxon>Spermatophyta</taxon>
        <taxon>Magnoliopsida</taxon>
        <taxon>eudicotyledons</taxon>
        <taxon>Gunneridae</taxon>
        <taxon>Pentapetalae</taxon>
        <taxon>asterids</taxon>
        <taxon>lamiids</taxon>
        <taxon>Solanales</taxon>
        <taxon>Solanaceae</taxon>
        <taxon>Solanoideae</taxon>
        <taxon>Datureae</taxon>
        <taxon>Datura</taxon>
    </lineage>
</organism>
<dbReference type="CDD" id="cd16620">
    <property type="entry name" value="vRING-HC-C4C4_RBBP6"/>
    <property type="match status" value="1"/>
</dbReference>
<evidence type="ECO:0000259" key="10">
    <source>
        <dbReference type="PROSITE" id="PS51282"/>
    </source>
</evidence>
<evidence type="ECO:0000256" key="5">
    <source>
        <dbReference type="ARBA" id="ARBA00023242"/>
    </source>
</evidence>
<feature type="region of interest" description="Disordered" evidence="7">
    <location>
        <begin position="312"/>
        <end position="332"/>
    </location>
</feature>
<dbReference type="PROSITE" id="PS00518">
    <property type="entry name" value="ZF_RING_1"/>
    <property type="match status" value="1"/>
</dbReference>
<dbReference type="EMBL" id="JACEIK010003101">
    <property type="protein sequence ID" value="MCD9640318.1"/>
    <property type="molecule type" value="Genomic_DNA"/>
</dbReference>
<evidence type="ECO:0000256" key="4">
    <source>
        <dbReference type="ARBA" id="ARBA00022833"/>
    </source>
</evidence>
<dbReference type="Gene3D" id="3.30.40.10">
    <property type="entry name" value="Zinc/RING finger domain, C3HC4 (zinc finger)"/>
    <property type="match status" value="1"/>
</dbReference>
<dbReference type="PROSITE" id="PS50158">
    <property type="entry name" value="ZF_CCHC"/>
    <property type="match status" value="1"/>
</dbReference>
<name>A0ABS8UZP1_DATST</name>
<dbReference type="InterPro" id="IPR001878">
    <property type="entry name" value="Znf_CCHC"/>
</dbReference>
<dbReference type="SUPFAM" id="SSF57850">
    <property type="entry name" value="RING/U-box"/>
    <property type="match status" value="1"/>
</dbReference>
<keyword evidence="12" id="KW-1185">Reference proteome</keyword>
<gene>
    <name evidence="11" type="ORF">HAX54_025594</name>
</gene>
<feature type="domain" description="DWNN" evidence="10">
    <location>
        <begin position="3"/>
        <end position="77"/>
    </location>
</feature>
<dbReference type="Gene3D" id="4.10.60.10">
    <property type="entry name" value="Zinc finger, CCHC-type"/>
    <property type="match status" value="1"/>
</dbReference>
<dbReference type="Pfam" id="PF13923">
    <property type="entry name" value="zf-C3HC4_2"/>
    <property type="match status" value="1"/>
</dbReference>
<dbReference type="PROSITE" id="PS50089">
    <property type="entry name" value="ZF_RING_2"/>
    <property type="match status" value="1"/>
</dbReference>
<accession>A0ABS8UZP1</accession>
<dbReference type="SMART" id="SM00184">
    <property type="entry name" value="RING"/>
    <property type="match status" value="1"/>
</dbReference>
<protein>
    <submittedName>
        <fullName evidence="11">Uncharacterized protein</fullName>
    </submittedName>
</protein>
<feature type="compositionally biased region" description="Polar residues" evidence="7">
    <location>
        <begin position="320"/>
        <end position="331"/>
    </location>
</feature>
<keyword evidence="4" id="KW-0862">Zinc</keyword>
<evidence type="ECO:0000256" key="6">
    <source>
        <dbReference type="PROSITE-ProRule" id="PRU00047"/>
    </source>
</evidence>
<feature type="compositionally biased region" description="Basic and acidic residues" evidence="7">
    <location>
        <begin position="567"/>
        <end position="589"/>
    </location>
</feature>
<dbReference type="Proteomes" id="UP000823775">
    <property type="component" value="Unassembled WGS sequence"/>
</dbReference>
<reference evidence="11 12" key="1">
    <citation type="journal article" date="2021" name="BMC Genomics">
        <title>Datura genome reveals duplications of psychoactive alkaloid biosynthetic genes and high mutation rate following tissue culture.</title>
        <authorList>
            <person name="Rajewski A."/>
            <person name="Carter-House D."/>
            <person name="Stajich J."/>
            <person name="Litt A."/>
        </authorList>
    </citation>
    <scope>NUCLEOTIDE SEQUENCE [LARGE SCALE GENOMIC DNA]</scope>
    <source>
        <strain evidence="11">AR-01</strain>
    </source>
</reference>
<keyword evidence="5" id="KW-0539">Nucleus</keyword>
<dbReference type="InterPro" id="IPR017907">
    <property type="entry name" value="Znf_RING_CS"/>
</dbReference>
<feature type="region of interest" description="Disordered" evidence="7">
    <location>
        <begin position="564"/>
        <end position="682"/>
    </location>
</feature>
<comment type="caution">
    <text evidence="11">The sequence shown here is derived from an EMBL/GenBank/DDBJ whole genome shotgun (WGS) entry which is preliminary data.</text>
</comment>
<feature type="domain" description="RING-type" evidence="8">
    <location>
        <begin position="212"/>
        <end position="250"/>
    </location>
</feature>
<feature type="compositionally biased region" description="Basic and acidic residues" evidence="7">
    <location>
        <begin position="657"/>
        <end position="682"/>
    </location>
</feature>
<dbReference type="Pfam" id="PF08783">
    <property type="entry name" value="DWNN"/>
    <property type="match status" value="1"/>
</dbReference>
<dbReference type="SMART" id="SM01180">
    <property type="entry name" value="DWNN"/>
    <property type="match status" value="1"/>
</dbReference>
<keyword evidence="2" id="KW-0479">Metal-binding</keyword>
<dbReference type="PANTHER" id="PTHR15439">
    <property type="entry name" value="RETINOBLASTOMA-BINDING PROTEIN 6"/>
    <property type="match status" value="1"/>
</dbReference>
<feature type="compositionally biased region" description="Basic and acidic residues" evidence="7">
    <location>
        <begin position="623"/>
        <end position="632"/>
    </location>
</feature>
<dbReference type="Gene3D" id="3.10.20.90">
    <property type="entry name" value="Phosphatidylinositol 3-kinase Catalytic Subunit, Chain A, domain 1"/>
    <property type="match status" value="1"/>
</dbReference>
<evidence type="ECO:0000256" key="7">
    <source>
        <dbReference type="SAM" id="MobiDB-lite"/>
    </source>
</evidence>
<keyword evidence="3 6" id="KW-0863">Zinc-finger</keyword>
<evidence type="ECO:0000259" key="8">
    <source>
        <dbReference type="PROSITE" id="PS50089"/>
    </source>
</evidence>
<evidence type="ECO:0000256" key="2">
    <source>
        <dbReference type="ARBA" id="ARBA00022723"/>
    </source>
</evidence>
<feature type="domain" description="CCHC-type" evidence="9">
    <location>
        <begin position="426"/>
        <end position="439"/>
    </location>
</feature>
<evidence type="ECO:0000256" key="1">
    <source>
        <dbReference type="ARBA" id="ARBA00004123"/>
    </source>
</evidence>
<sequence>MSIRFKFRSCLSFESIDIDGKPSITVRELRSKIICYKHLNGHQDFDLILSDALSGQEYNDENFQIASGSTVIVKRLPARTMPSAANPPIDTMKDLELKDIDPINHVGGQVNEFNDFGPDFCPVAEGIFPGIDVGVGNNCWDFEKENLSGPRFQCQKFDSSGLRQAIQRGSNHSKRPTKLPEPKAVDAPTLHKVIRSNFPAVPNGVLPVELKCPVCNTFFKDAVMIPCCQHSFCEKCIRLALLEKAMCPKCLSSRCRVEDLLPNLSLRQAIERFLESQMVATWSENALRKYAPDGESGNQMKDIPCAVTVKQREPEMPHSPSGTGKGSNQVMEESPYDSLIRNESLSNTMQQMDGGRGQYANHWNFPSVPDDPKDCRGESKPLNLLHSHVQDEADSFINKNKGQWCDTRGGDMNFLPAGRVKKDRNCYMCGSPDHLIRDCALASNPNPMLQTGNTMLMGGFQGYPSPYWNSNTYSIGRPFSNMYGNAGNAPFNACMVPPTPFAPPYVRAMHAAMHLPGGIMGMGVMALPAGKRDDLQLNQYEYMGPQLAEDRRRIQNERGQYCQAESNFKEHYPKNDQEASGKLHKEREPSAGCSDDSFVRKTHRKHLHVEKRRKRIRHSSSASRDKVPRQADRSNSFTNGFPSSSDRRRRESHQHHIRDSGKRHERDSTLDHYQVSDRKRGVNCDVRVSHQKHHPSSALVPSSPVHQKAGFKERGFGHDAKHYRHHARHSTDEVRDNKKRMSSGSYEDCRDGYYHKRKRVH</sequence>
<evidence type="ECO:0000313" key="12">
    <source>
        <dbReference type="Proteomes" id="UP000823775"/>
    </source>
</evidence>
<proteinExistence type="predicted"/>
<dbReference type="InterPro" id="IPR033489">
    <property type="entry name" value="RBBP6"/>
</dbReference>
<comment type="subcellular location">
    <subcellularLocation>
        <location evidence="1">Nucleus</location>
    </subcellularLocation>
</comment>